<dbReference type="AlphaFoldDB" id="A0AAP2GH40"/>
<evidence type="ECO:0000313" key="3">
    <source>
        <dbReference type="Proteomes" id="UP001319180"/>
    </source>
</evidence>
<dbReference type="Proteomes" id="UP001319180">
    <property type="component" value="Unassembled WGS sequence"/>
</dbReference>
<protein>
    <submittedName>
        <fullName evidence="2">DUF5018 domain-containing protein</fullName>
    </submittedName>
</protein>
<comment type="caution">
    <text evidence="2">The sequence shown here is derived from an EMBL/GenBank/DDBJ whole genome shotgun (WGS) entry which is preliminary data.</text>
</comment>
<name>A0AAP2GH40_9BACT</name>
<reference evidence="2 3" key="1">
    <citation type="submission" date="2021-05" db="EMBL/GenBank/DDBJ databases">
        <title>A Polyphasic approach of four new species of the genus Ohtaekwangia: Ohtaekwangia histidinii sp. nov., Ohtaekwangia cretensis sp. nov., Ohtaekwangia indiensis sp. nov., Ohtaekwangia reichenbachii sp. nov. from diverse environment.</title>
        <authorList>
            <person name="Octaviana S."/>
        </authorList>
    </citation>
    <scope>NUCLEOTIDE SEQUENCE [LARGE SCALE GENOMIC DNA]</scope>
    <source>
        <strain evidence="2 3">PWU37</strain>
    </source>
</reference>
<keyword evidence="3" id="KW-1185">Reference proteome</keyword>
<evidence type="ECO:0000259" key="1">
    <source>
        <dbReference type="Pfam" id="PF16410"/>
    </source>
</evidence>
<evidence type="ECO:0000313" key="2">
    <source>
        <dbReference type="EMBL" id="MBT1686811.1"/>
    </source>
</evidence>
<dbReference type="InterPro" id="IPR032186">
    <property type="entry name" value="DUF5018"/>
</dbReference>
<accession>A0AAP2GH40</accession>
<proteinExistence type="predicted"/>
<dbReference type="Pfam" id="PF16410">
    <property type="entry name" value="DUF5018"/>
    <property type="match status" value="1"/>
</dbReference>
<organism evidence="2 3">
    <name type="scientific">Dawidia soli</name>
    <dbReference type="NCBI Taxonomy" id="2782352"/>
    <lineage>
        <taxon>Bacteria</taxon>
        <taxon>Pseudomonadati</taxon>
        <taxon>Bacteroidota</taxon>
        <taxon>Cytophagia</taxon>
        <taxon>Cytophagales</taxon>
        <taxon>Chryseotaleaceae</taxon>
        <taxon>Dawidia</taxon>
    </lineage>
</organism>
<sequence length="343" mass="37868">MIKRIQGILCSVLIAAGTLTSVQCSDDDSSAEKNITAFTFAGLDPAVAAAVNQADRTITATVPAGTDVTALVPTITVPPTATVTPAPGAARDFTEPVLYTVTAQDGTRQTYTVTVTIAAPLPQDCWPTVLAGPEGLVYVTYNTDNTVKQVTSPAYGDSPEYTTEYLYTDGKRTRVNLYADRKMIGYNLITHTATKTTEEAYEYLNDDVYKARTFIHYHESGRTIATADYFGDVDAVRYDSVYYTYASGNIIRVDGYDDQDQALYYNRYQYDDKINPHARIDISGSLGTTFLPVSRSKNNIIGSDQHYGEDHARVLYSYTYDTNGLPLTFTDDIQTLNFDYTCY</sequence>
<dbReference type="Gene3D" id="2.60.40.2340">
    <property type="match status" value="1"/>
</dbReference>
<feature type="domain" description="DUF5018" evidence="1">
    <location>
        <begin position="30"/>
        <end position="122"/>
    </location>
</feature>
<gene>
    <name evidence="2" type="ORF">KK078_09595</name>
</gene>
<dbReference type="RefSeq" id="WP_254090049.1">
    <property type="nucleotide sequence ID" value="NZ_JAHESC010000011.1"/>
</dbReference>
<dbReference type="EMBL" id="JAHESC010000011">
    <property type="protein sequence ID" value="MBT1686811.1"/>
    <property type="molecule type" value="Genomic_DNA"/>
</dbReference>